<dbReference type="PANTHER" id="PTHR35093">
    <property type="entry name" value="OUTER MEMBRANE PROTEIN NMB0088-RELATED"/>
    <property type="match status" value="1"/>
</dbReference>
<evidence type="ECO:0000256" key="4">
    <source>
        <dbReference type="ARBA" id="ARBA00022692"/>
    </source>
</evidence>
<dbReference type="KEGG" id="fpf:DCC35_05510"/>
<evidence type="ECO:0000313" key="9">
    <source>
        <dbReference type="Proteomes" id="UP000298616"/>
    </source>
</evidence>
<evidence type="ECO:0000313" key="8">
    <source>
        <dbReference type="EMBL" id="QCK14238.1"/>
    </source>
</evidence>
<comment type="subcellular location">
    <subcellularLocation>
        <location evidence="1">Cell outer membrane</location>
        <topology evidence="1">Multi-pass membrane protein</topology>
    </subcellularLocation>
</comment>
<dbReference type="AlphaFoldDB" id="A0A4D7K483"/>
<dbReference type="SUPFAM" id="SSF56935">
    <property type="entry name" value="Porins"/>
    <property type="match status" value="1"/>
</dbReference>
<proteinExistence type="inferred from homology"/>
<keyword evidence="9" id="KW-1185">Reference proteome</keyword>
<evidence type="ECO:0000256" key="1">
    <source>
        <dbReference type="ARBA" id="ARBA00004571"/>
    </source>
</evidence>
<keyword evidence="6" id="KW-0472">Membrane</keyword>
<keyword evidence="3" id="KW-1134">Transmembrane beta strand</keyword>
<dbReference type="Gene3D" id="2.40.160.60">
    <property type="entry name" value="Outer membrane protein transport protein (OMPP1/FadL/TodX)"/>
    <property type="match status" value="1"/>
</dbReference>
<dbReference type="RefSeq" id="WP_137089830.1">
    <property type="nucleotide sequence ID" value="NZ_CP028923.1"/>
</dbReference>
<evidence type="ECO:0000256" key="7">
    <source>
        <dbReference type="ARBA" id="ARBA00023237"/>
    </source>
</evidence>
<evidence type="ECO:0000256" key="6">
    <source>
        <dbReference type="ARBA" id="ARBA00023136"/>
    </source>
</evidence>
<keyword evidence="4" id="KW-0812">Transmembrane</keyword>
<dbReference type="GO" id="GO:0015483">
    <property type="term" value="F:long-chain fatty acid transporting porin activity"/>
    <property type="evidence" value="ECO:0007669"/>
    <property type="project" value="TreeGrafter"/>
</dbReference>
<keyword evidence="7" id="KW-0998">Cell outer membrane</keyword>
<protein>
    <submittedName>
        <fullName evidence="8">Long-chain fatty acid transport protein</fullName>
    </submittedName>
</protein>
<reference evidence="8 9" key="1">
    <citation type="submission" date="2018-04" db="EMBL/GenBank/DDBJ databases">
        <title>Complete genome uncultured novel isolate.</title>
        <authorList>
            <person name="Merlino G."/>
        </authorList>
    </citation>
    <scope>NUCLEOTIDE SEQUENCE [LARGE SCALE GENOMIC DNA]</scope>
    <source>
        <strain evidence="9">R1DC9</strain>
    </source>
</reference>
<keyword evidence="5" id="KW-0732">Signal</keyword>
<evidence type="ECO:0000256" key="2">
    <source>
        <dbReference type="ARBA" id="ARBA00008163"/>
    </source>
</evidence>
<dbReference type="InterPro" id="IPR005017">
    <property type="entry name" value="OMPP1/FadL/TodX"/>
</dbReference>
<gene>
    <name evidence="8" type="ORF">DCC35_05510</name>
</gene>
<dbReference type="Proteomes" id="UP000298616">
    <property type="component" value="Chromosome"/>
</dbReference>
<dbReference type="OrthoDB" id="5385495at2"/>
<organism evidence="8 9">
    <name type="scientific">Mangrovivirga cuniculi</name>
    <dbReference type="NCBI Taxonomy" id="2715131"/>
    <lineage>
        <taxon>Bacteria</taxon>
        <taxon>Pseudomonadati</taxon>
        <taxon>Bacteroidota</taxon>
        <taxon>Cytophagia</taxon>
        <taxon>Cytophagales</taxon>
        <taxon>Mangrovivirgaceae</taxon>
        <taxon>Mangrovivirga</taxon>
    </lineage>
</organism>
<comment type="similarity">
    <text evidence="2">Belongs to the OmpP1/FadL family.</text>
</comment>
<accession>A0A4D7K483</accession>
<dbReference type="PANTHER" id="PTHR35093:SF8">
    <property type="entry name" value="OUTER MEMBRANE PROTEIN NMB0088-RELATED"/>
    <property type="match status" value="1"/>
</dbReference>
<evidence type="ECO:0000256" key="5">
    <source>
        <dbReference type="ARBA" id="ARBA00022729"/>
    </source>
</evidence>
<dbReference type="GO" id="GO:0009279">
    <property type="term" value="C:cell outer membrane"/>
    <property type="evidence" value="ECO:0007669"/>
    <property type="project" value="UniProtKB-SubCell"/>
</dbReference>
<evidence type="ECO:0000256" key="3">
    <source>
        <dbReference type="ARBA" id="ARBA00022452"/>
    </source>
</evidence>
<dbReference type="EMBL" id="CP028923">
    <property type="protein sequence ID" value="QCK14238.1"/>
    <property type="molecule type" value="Genomic_DNA"/>
</dbReference>
<name>A0A4D7K483_9BACT</name>
<sequence length="484" mass="53968">MKYPIILSLIILFQFNLNAQTSHFWTRNYGSESMLLSGSVIGGVSDLGAVYYNPARLALTENPAFILSADVFELNSYKIEDAVGKRADLNKSSFGGAPSLAAGSYKIKNWPKLFFAYAVLLRYNNDLGFTYREEVTADIFPDEPGDELFEGEVTINNKSKDEWFGGSAAYLINDNLSVGVSLFVSNSTTAKGTNYSLRALSNAGDVSIYDYKRNYNIESYGLITKLAVAYSKKKWDYGLTLTTPRAHVFGDASYTYQFYFSTPPSSDFEDIYANSYQRDLDLKIKSPLSIGIGATYKSDKKRKLHFSAEYFHRVSQYQIFSVTPHQMQSKSDSTISFRLVDEYKSILNVGIGAEWFINDKVTVYGSFSTDFNTAPKDGIGFMNQRPIASNSSVNADFFHSAAGVLLSFKGADFTLGATHTGGKTDFSRPVNIPDGNDSGPIVDTEDTGNLSWNRWQFIVSFSVPFLMDYAKKLENKLLNKDDEN</sequence>